<feature type="compositionally biased region" description="Low complexity" evidence="1">
    <location>
        <begin position="1179"/>
        <end position="1188"/>
    </location>
</feature>
<name>A0A836GZN1_LEIEN</name>
<accession>A0A836GZN1</accession>
<feature type="compositionally biased region" description="Low complexity" evidence="1">
    <location>
        <begin position="494"/>
        <end position="504"/>
    </location>
</feature>
<dbReference type="RefSeq" id="XP_067695104.1">
    <property type="nucleotide sequence ID" value="XM_067839016.1"/>
</dbReference>
<evidence type="ECO:0000313" key="3">
    <source>
        <dbReference type="Proteomes" id="UP000674179"/>
    </source>
</evidence>
<feature type="compositionally biased region" description="Low complexity" evidence="1">
    <location>
        <begin position="546"/>
        <end position="560"/>
    </location>
</feature>
<feature type="compositionally biased region" description="Basic residues" evidence="1">
    <location>
        <begin position="376"/>
        <end position="385"/>
    </location>
</feature>
<dbReference type="AlphaFoldDB" id="A0A836GZN1"/>
<dbReference type="OrthoDB" id="267902at2759"/>
<dbReference type="EMBL" id="JAFHKP010000010">
    <property type="protein sequence ID" value="KAG5484216.1"/>
    <property type="molecule type" value="Genomic_DNA"/>
</dbReference>
<comment type="caution">
    <text evidence="2">The sequence shown here is derived from an EMBL/GenBank/DDBJ whole genome shotgun (WGS) entry which is preliminary data.</text>
</comment>
<keyword evidence="3" id="KW-1185">Reference proteome</keyword>
<feature type="region of interest" description="Disordered" evidence="1">
    <location>
        <begin position="329"/>
        <end position="561"/>
    </location>
</feature>
<reference evidence="2 3" key="1">
    <citation type="submission" date="2021-02" db="EMBL/GenBank/DDBJ databases">
        <title>Leishmania (Mundinia) enrietti genome sequencing and assembly.</title>
        <authorList>
            <person name="Almutairi H."/>
            <person name="Gatherer D."/>
        </authorList>
    </citation>
    <scope>NUCLEOTIDE SEQUENCE [LARGE SCALE GENOMIC DNA]</scope>
    <source>
        <strain evidence="2">CUR178</strain>
    </source>
</reference>
<feature type="compositionally biased region" description="Basic residues" evidence="1">
    <location>
        <begin position="1227"/>
        <end position="1237"/>
    </location>
</feature>
<dbReference type="GeneID" id="94174526"/>
<feature type="compositionally biased region" description="Acidic residues" evidence="1">
    <location>
        <begin position="930"/>
        <end position="947"/>
    </location>
</feature>
<evidence type="ECO:0000256" key="1">
    <source>
        <dbReference type="SAM" id="MobiDB-lite"/>
    </source>
</evidence>
<organism evidence="2 3">
    <name type="scientific">Leishmania enriettii</name>
    <dbReference type="NCBI Taxonomy" id="5663"/>
    <lineage>
        <taxon>Eukaryota</taxon>
        <taxon>Discoba</taxon>
        <taxon>Euglenozoa</taxon>
        <taxon>Kinetoplastea</taxon>
        <taxon>Metakinetoplastina</taxon>
        <taxon>Trypanosomatida</taxon>
        <taxon>Trypanosomatidae</taxon>
        <taxon>Leishmaniinae</taxon>
        <taxon>Leishmania</taxon>
    </lineage>
</organism>
<feature type="compositionally biased region" description="Acidic residues" evidence="1">
    <location>
        <begin position="400"/>
        <end position="439"/>
    </location>
</feature>
<sequence>MLRRRALQGAAAAATAAAAAATPVRGSSGQLWMTVCYGASTAVLSHPSRDSVTVLRVPLESTRTANPPGAASAEASDCVVHYQTALRASRVLLAQRAAPPHGDGTADPFSTLASAYAAHHSNNVGAGEDQRGPYEVTIDEVLLHAHDNHRSGAAVAVGTVADLVRLLVDPDVEVGGGAVETVSLRDFVAMTPKRQLKAVGGDAECLGVLLGSERYQSEKDARELRLRGVATVGQWGEQPDRVQLSAYSRGVLETAYNRLARHRHRSQSDEVVAWLSRAIQRVVADELMAPKLLPNGTAATTSSTSPFRMDLKASAVTAAGTAPAVVAADRQATSMAQQAATSTETERDDDSERPAAAAGPSGNSAPGEAAGESTPARRRGPRRRPVLSQTAPKTLTVAAVEEDGVAESEELADIPDEDAEEVLEEALEEGEAVEDEEMANAEAETILGRDAAPAKSDAEAKSAKRAAALPSRQSSPAAEATPAGRHGSKRTSEAAAPVPRQQQHQPPPQQDMEDEVEEVEEEVEEVEEEEVEAAASAAPSSPPTPAVATAPPATTAAGVTAEKRRERLIRLAELMMKQFNTADGYLHPTSKAEREVQEQRGDILVLDEDTAQVDPLAMFSAYHAATITDADPVGVRALKTIWTSYNKHQMALEEATDDAAVEFYKRESVNALLYGSVLMRALAREEQVLVLEGTPLPPYGFPLVSSDTRPFAVFAAASASSSSATAITDMTSAKVAAATQAYKTFFASKEKRYSPFRPAIDQSAGCSVACLSGTTLHLYYTSTKDRIIEEEVRLPFAEVMLGVLHLLRHKVLPRVNVVHYHLIATKMADPSDSADFMLRSTATIDLTNPFSKEEVARLRALATPLGMADEVDEYRCIDDLILDIEETSGASVVHSLLHNREDLEATLTATLAQLLPEDGDGAAGTAEAAEGAEVEEGELLEGEEEAEATPPPPSPSRKARGAAAAPVPSPNPYRSGRLRAARDEDEEEAGDGENYKVAEAAPARPSRGKHQQSPGTPLAPAAAAHAARDRGQQEEAVRGEASSDPWPQQPQRGLGGKPGVVVAAAPKPTAVRQDSGDDDDASAEEEEDDFEEELEEDEEVEEEAELPPARAPARSPVPPASAASEAGTRTRGAGMAEAVPPASRAQRSSKVAAVAAPADDEEYEDDNVEETEEADEIEMAAAPAIPRASPRRRTVPVAVAPARPSPPAPAVRRAPQKADNDEALQVHMHRGARRSTARARAPPPTPHEVFEEDAPEAAVADADEDQWFKKRPKRRYFE</sequence>
<feature type="compositionally biased region" description="Basic residues" evidence="1">
    <location>
        <begin position="1269"/>
        <end position="1278"/>
    </location>
</feature>
<protein>
    <submittedName>
        <fullName evidence="2">Uncharacterized protein</fullName>
    </submittedName>
</protein>
<feature type="compositionally biased region" description="Basic and acidic residues" evidence="1">
    <location>
        <begin position="1026"/>
        <end position="1038"/>
    </location>
</feature>
<feature type="compositionally biased region" description="Acidic residues" evidence="1">
    <location>
        <begin position="511"/>
        <end position="532"/>
    </location>
</feature>
<feature type="compositionally biased region" description="Low complexity" evidence="1">
    <location>
        <begin position="1059"/>
        <end position="1068"/>
    </location>
</feature>
<dbReference type="KEGG" id="lenr:94174526"/>
<feature type="compositionally biased region" description="Acidic residues" evidence="1">
    <location>
        <begin position="1250"/>
        <end position="1265"/>
    </location>
</feature>
<feature type="compositionally biased region" description="Low complexity" evidence="1">
    <location>
        <begin position="329"/>
        <end position="343"/>
    </location>
</feature>
<feature type="compositionally biased region" description="Acidic residues" evidence="1">
    <location>
        <begin position="1076"/>
        <end position="1105"/>
    </location>
</feature>
<feature type="compositionally biased region" description="Low complexity" evidence="1">
    <location>
        <begin position="1106"/>
        <end position="1126"/>
    </location>
</feature>
<feature type="compositionally biased region" description="Low complexity" evidence="1">
    <location>
        <begin position="354"/>
        <end position="373"/>
    </location>
</feature>
<evidence type="ECO:0000313" key="2">
    <source>
        <dbReference type="EMBL" id="KAG5484216.1"/>
    </source>
</evidence>
<gene>
    <name evidence="2" type="ORF">CUR178_07372</name>
</gene>
<dbReference type="Proteomes" id="UP000674179">
    <property type="component" value="Chromosome 10"/>
</dbReference>
<proteinExistence type="predicted"/>
<feature type="region of interest" description="Disordered" evidence="1">
    <location>
        <begin position="917"/>
        <end position="1278"/>
    </location>
</feature>
<feature type="compositionally biased region" description="Acidic residues" evidence="1">
    <location>
        <begin position="1158"/>
        <end position="1178"/>
    </location>
</feature>